<dbReference type="InterPro" id="IPR001789">
    <property type="entry name" value="Sig_transdc_resp-reg_receiver"/>
</dbReference>
<evidence type="ECO:0000256" key="6">
    <source>
        <dbReference type="ARBA" id="ARBA00022692"/>
    </source>
</evidence>
<feature type="domain" description="Response regulatory" evidence="15">
    <location>
        <begin position="769"/>
        <end position="884"/>
    </location>
</feature>
<proteinExistence type="predicted"/>
<dbReference type="CDD" id="cd00130">
    <property type="entry name" value="PAS"/>
    <property type="match status" value="2"/>
</dbReference>
<dbReference type="Pfam" id="PF13426">
    <property type="entry name" value="PAS_9"/>
    <property type="match status" value="1"/>
</dbReference>
<evidence type="ECO:0000256" key="10">
    <source>
        <dbReference type="ARBA" id="ARBA00023012"/>
    </source>
</evidence>
<evidence type="ECO:0000313" key="20">
    <source>
        <dbReference type="Proteomes" id="UP000605990"/>
    </source>
</evidence>
<dbReference type="InterPro" id="IPR003594">
    <property type="entry name" value="HATPase_dom"/>
</dbReference>
<dbReference type="SUPFAM" id="SSF47384">
    <property type="entry name" value="Homodimeric domain of signal transducing histidine kinase"/>
    <property type="match status" value="1"/>
</dbReference>
<dbReference type="Gene3D" id="1.10.287.130">
    <property type="match status" value="1"/>
</dbReference>
<comment type="caution">
    <text evidence="19">The sequence shown here is derived from an EMBL/GenBank/DDBJ whole genome shotgun (WGS) entry which is preliminary data.</text>
</comment>
<dbReference type="SMART" id="SM00091">
    <property type="entry name" value="PAS"/>
    <property type="match status" value="3"/>
</dbReference>
<evidence type="ECO:0000259" key="15">
    <source>
        <dbReference type="PROSITE" id="PS50110"/>
    </source>
</evidence>
<evidence type="ECO:0000256" key="2">
    <source>
        <dbReference type="ARBA" id="ARBA00004651"/>
    </source>
</evidence>
<dbReference type="SMART" id="SM00387">
    <property type="entry name" value="HATPase_c"/>
    <property type="match status" value="1"/>
</dbReference>
<dbReference type="NCBIfam" id="TIGR00229">
    <property type="entry name" value="sensory_box"/>
    <property type="match status" value="2"/>
</dbReference>
<evidence type="ECO:0000259" key="16">
    <source>
        <dbReference type="PROSITE" id="PS50112"/>
    </source>
</evidence>
<evidence type="ECO:0000256" key="1">
    <source>
        <dbReference type="ARBA" id="ARBA00000085"/>
    </source>
</evidence>
<comment type="catalytic activity">
    <reaction evidence="1">
        <text>ATP + protein L-histidine = ADP + protein N-phospho-L-histidine.</text>
        <dbReference type="EC" id="2.7.13.3"/>
    </reaction>
</comment>
<dbReference type="SUPFAM" id="SSF55874">
    <property type="entry name" value="ATPase domain of HSP90 chaperone/DNA topoisomerase II/histidine kinase"/>
    <property type="match status" value="1"/>
</dbReference>
<dbReference type="Pfam" id="PF00072">
    <property type="entry name" value="Response_reg"/>
    <property type="match status" value="1"/>
</dbReference>
<dbReference type="InterPro" id="IPR035965">
    <property type="entry name" value="PAS-like_dom_sf"/>
</dbReference>
<feature type="domain" description="Histidine kinase" evidence="14">
    <location>
        <begin position="526"/>
        <end position="747"/>
    </location>
</feature>
<dbReference type="SUPFAM" id="SSF55785">
    <property type="entry name" value="PYP-like sensor domain (PAS domain)"/>
    <property type="match status" value="3"/>
</dbReference>
<dbReference type="InterPro" id="IPR013767">
    <property type="entry name" value="PAS_fold"/>
</dbReference>
<evidence type="ECO:0000259" key="17">
    <source>
        <dbReference type="PROSITE" id="PS50113"/>
    </source>
</evidence>
<evidence type="ECO:0000259" key="14">
    <source>
        <dbReference type="PROSITE" id="PS50109"/>
    </source>
</evidence>
<dbReference type="SMART" id="SM00388">
    <property type="entry name" value="HisKA"/>
    <property type="match status" value="1"/>
</dbReference>
<dbReference type="PROSITE" id="PS50112">
    <property type="entry name" value="PAS"/>
    <property type="match status" value="2"/>
</dbReference>
<dbReference type="Gene3D" id="3.40.50.2300">
    <property type="match status" value="1"/>
</dbReference>
<keyword evidence="9" id="KW-1133">Transmembrane helix</keyword>
<gene>
    <name evidence="19" type="ORF">H8R27_12840</name>
</gene>
<dbReference type="CDD" id="cd16922">
    <property type="entry name" value="HATPase_EvgS-ArcB-TorS-like"/>
    <property type="match status" value="1"/>
</dbReference>
<dbReference type="EC" id="2.7.13.3" evidence="3"/>
<evidence type="ECO:0000313" key="19">
    <source>
        <dbReference type="EMBL" id="MBC5835775.1"/>
    </source>
</evidence>
<dbReference type="Gene3D" id="3.30.450.20">
    <property type="entry name" value="PAS domain"/>
    <property type="match status" value="3"/>
</dbReference>
<evidence type="ECO:0000256" key="7">
    <source>
        <dbReference type="ARBA" id="ARBA00022741"/>
    </source>
</evidence>
<comment type="subcellular location">
    <subcellularLocation>
        <location evidence="2">Cell membrane</location>
        <topology evidence="2">Multi-pass membrane protein</topology>
    </subcellularLocation>
</comment>
<dbReference type="SUPFAM" id="SSF47226">
    <property type="entry name" value="Histidine-containing phosphotransfer domain, HPT domain"/>
    <property type="match status" value="1"/>
</dbReference>
<dbReference type="RefSeq" id="WP_166125522.1">
    <property type="nucleotide sequence ID" value="NZ_JAANOQ010000002.1"/>
</dbReference>
<dbReference type="PANTHER" id="PTHR45339:SF1">
    <property type="entry name" value="HYBRID SIGNAL TRANSDUCTION HISTIDINE KINASE J"/>
    <property type="match status" value="1"/>
</dbReference>
<dbReference type="InterPro" id="IPR000700">
    <property type="entry name" value="PAS-assoc_C"/>
</dbReference>
<keyword evidence="8" id="KW-0067">ATP-binding</keyword>
<feature type="domain" description="PAS" evidence="16">
    <location>
        <begin position="254"/>
        <end position="308"/>
    </location>
</feature>
<dbReference type="InterPro" id="IPR036641">
    <property type="entry name" value="HPT_dom_sf"/>
</dbReference>
<evidence type="ECO:0000256" key="12">
    <source>
        <dbReference type="PROSITE-ProRule" id="PRU00110"/>
    </source>
</evidence>
<dbReference type="InterPro" id="IPR003661">
    <property type="entry name" value="HisK_dim/P_dom"/>
</dbReference>
<dbReference type="InterPro" id="IPR036097">
    <property type="entry name" value="HisK_dim/P_sf"/>
</dbReference>
<keyword evidence="7" id="KW-0547">Nucleotide-binding</keyword>
<dbReference type="InterPro" id="IPR000014">
    <property type="entry name" value="PAS"/>
</dbReference>
<reference evidence="19 20" key="1">
    <citation type="submission" date="2020-08" db="EMBL/GenBank/DDBJ databases">
        <title>Description of novel Flavobacterium F-408 isolate.</title>
        <authorList>
            <person name="Saticioglu I.B."/>
            <person name="Duman M."/>
            <person name="Altun S."/>
        </authorList>
    </citation>
    <scope>NUCLEOTIDE SEQUENCE [LARGE SCALE GENOMIC DNA]</scope>
    <source>
        <strain evidence="19 20">F-408</strain>
    </source>
</reference>
<dbReference type="SUPFAM" id="SSF52172">
    <property type="entry name" value="CheY-like"/>
    <property type="match status" value="1"/>
</dbReference>
<feature type="modified residue" description="4-aspartylphosphate" evidence="13">
    <location>
        <position position="818"/>
    </location>
</feature>
<keyword evidence="5 13" id="KW-0597">Phosphoprotein</keyword>
<dbReference type="Pfam" id="PF13188">
    <property type="entry name" value="PAS_8"/>
    <property type="match status" value="1"/>
</dbReference>
<dbReference type="SMART" id="SM00086">
    <property type="entry name" value="PAC"/>
    <property type="match status" value="2"/>
</dbReference>
<dbReference type="PROSITE" id="PS50894">
    <property type="entry name" value="HPT"/>
    <property type="match status" value="1"/>
</dbReference>
<dbReference type="CDD" id="cd17546">
    <property type="entry name" value="REC_hyHK_CKI1_RcsC-like"/>
    <property type="match status" value="1"/>
</dbReference>
<keyword evidence="6" id="KW-0812">Transmembrane</keyword>
<dbReference type="Pfam" id="PF02518">
    <property type="entry name" value="HATPase_c"/>
    <property type="match status" value="1"/>
</dbReference>
<dbReference type="Proteomes" id="UP000605990">
    <property type="component" value="Unassembled WGS sequence"/>
</dbReference>
<feature type="modified residue" description="Phosphohistidine" evidence="12">
    <location>
        <position position="952"/>
    </location>
</feature>
<keyword evidence="11" id="KW-0472">Membrane</keyword>
<dbReference type="PRINTS" id="PR00344">
    <property type="entry name" value="BCTRLSENSOR"/>
</dbReference>
<dbReference type="SMART" id="SM00448">
    <property type="entry name" value="REC"/>
    <property type="match status" value="1"/>
</dbReference>
<keyword evidence="20" id="KW-1185">Reference proteome</keyword>
<dbReference type="InterPro" id="IPR004358">
    <property type="entry name" value="Sig_transdc_His_kin-like_C"/>
</dbReference>
<dbReference type="Gene3D" id="1.20.120.160">
    <property type="entry name" value="HPT domain"/>
    <property type="match status" value="1"/>
</dbReference>
<protein>
    <recommendedName>
        <fullName evidence="3">histidine kinase</fullName>
        <ecNumber evidence="3">2.7.13.3</ecNumber>
    </recommendedName>
</protein>
<keyword evidence="4" id="KW-1003">Cell membrane</keyword>
<dbReference type="PROSITE" id="PS50113">
    <property type="entry name" value="PAC"/>
    <property type="match status" value="2"/>
</dbReference>
<feature type="domain" description="PAS" evidence="16">
    <location>
        <begin position="383"/>
        <end position="428"/>
    </location>
</feature>
<evidence type="ECO:0000256" key="11">
    <source>
        <dbReference type="ARBA" id="ARBA00023136"/>
    </source>
</evidence>
<dbReference type="PROSITE" id="PS50109">
    <property type="entry name" value="HIS_KIN"/>
    <property type="match status" value="1"/>
</dbReference>
<dbReference type="Pfam" id="PF00512">
    <property type="entry name" value="HisKA"/>
    <property type="match status" value="1"/>
</dbReference>
<dbReference type="InterPro" id="IPR001610">
    <property type="entry name" value="PAC"/>
</dbReference>
<accession>A0ABR7J167</accession>
<feature type="domain" description="PAC" evidence="17">
    <location>
        <begin position="456"/>
        <end position="508"/>
    </location>
</feature>
<dbReference type="InterPro" id="IPR036890">
    <property type="entry name" value="HATPase_C_sf"/>
</dbReference>
<evidence type="ECO:0000256" key="13">
    <source>
        <dbReference type="PROSITE-ProRule" id="PRU00169"/>
    </source>
</evidence>
<dbReference type="InterPro" id="IPR011006">
    <property type="entry name" value="CheY-like_superfamily"/>
</dbReference>
<dbReference type="InterPro" id="IPR005467">
    <property type="entry name" value="His_kinase_dom"/>
</dbReference>
<dbReference type="EMBL" id="JACRUN010000008">
    <property type="protein sequence ID" value="MBC5835775.1"/>
    <property type="molecule type" value="Genomic_DNA"/>
</dbReference>
<evidence type="ECO:0000256" key="4">
    <source>
        <dbReference type="ARBA" id="ARBA00022475"/>
    </source>
</evidence>
<dbReference type="PANTHER" id="PTHR45339">
    <property type="entry name" value="HYBRID SIGNAL TRANSDUCTION HISTIDINE KINASE J"/>
    <property type="match status" value="1"/>
</dbReference>
<name>A0ABR7J167_9FLAO</name>
<dbReference type="PROSITE" id="PS50110">
    <property type="entry name" value="RESPONSE_REGULATORY"/>
    <property type="match status" value="1"/>
</dbReference>
<dbReference type="Pfam" id="PF00989">
    <property type="entry name" value="PAS"/>
    <property type="match status" value="1"/>
</dbReference>
<evidence type="ECO:0000256" key="9">
    <source>
        <dbReference type="ARBA" id="ARBA00022989"/>
    </source>
</evidence>
<dbReference type="InterPro" id="IPR008207">
    <property type="entry name" value="Sig_transdc_His_kin_Hpt_dom"/>
</dbReference>
<evidence type="ECO:0000256" key="3">
    <source>
        <dbReference type="ARBA" id="ARBA00012438"/>
    </source>
</evidence>
<evidence type="ECO:0000256" key="8">
    <source>
        <dbReference type="ARBA" id="ARBA00022840"/>
    </source>
</evidence>
<dbReference type="CDD" id="cd00082">
    <property type="entry name" value="HisKA"/>
    <property type="match status" value="1"/>
</dbReference>
<keyword evidence="10" id="KW-0902">Two-component regulatory system</keyword>
<dbReference type="Gene3D" id="3.30.565.10">
    <property type="entry name" value="Histidine kinase-like ATPase, C-terminal domain"/>
    <property type="match status" value="1"/>
</dbReference>
<organism evidence="19 20">
    <name type="scientific">Flavobacterium bernardetii</name>
    <dbReference type="NCBI Taxonomy" id="2813823"/>
    <lineage>
        <taxon>Bacteria</taxon>
        <taxon>Pseudomonadati</taxon>
        <taxon>Bacteroidota</taxon>
        <taxon>Flavobacteriia</taxon>
        <taxon>Flavobacteriales</taxon>
        <taxon>Flavobacteriaceae</taxon>
        <taxon>Flavobacterium</taxon>
    </lineage>
</organism>
<evidence type="ECO:0000256" key="5">
    <source>
        <dbReference type="ARBA" id="ARBA00022553"/>
    </source>
</evidence>
<feature type="domain" description="PAC" evidence="17">
    <location>
        <begin position="332"/>
        <end position="382"/>
    </location>
</feature>
<sequence>MEQHKLLQKQINKYLSDFNLEDKTLQNFLQAVNESYLSFDRDKEISEHAFLESEKEYYEVNASLKKEYELKKISITNLYNTLETIDDDIKELHNKENLDDLLFISKYLNSQIEKRRESEKNLVTTVELLKTLLANLQSGILVEDENRKIEFTNDLFCDFFSIPVAPENLIGLDCTNSTEQAKDLFKDPEHFALSIENALKNKKIITNERFELKNGKFLERNYIPIIIKEEYKGHLWKYTDITARIESQKLLEQSEEHNRLIMNSSLNAIITIDKKGLINFWNNRAEQMFGWKKSEVIGKPLHDTIIPDVHKANHVKGMEHYLKTGEGPALNKNLELPAINREGFEFPIEISIIPIQQNNELFFCSFIQDISERKQVENQLKIQEEKYRNMIANMNLGMLEVDNEENIKFANQSFCKISGYEIDELIGKKPANLFVFGENIRKIDDVKELRRKGLSDIYQLPIRNKRGELRWWTVSGAPNYDDKGNLIGSIGIHLDVTEQKQLEFELEAEKIKALEASKAKEVFLANMSHEIRTPLNAIIGFLRELEKQNVSELQYKYIENSTIASKHLLSIINNILDISKIEAGEMNLEIEDFDLHKTIENVFKVLQPKTDQKNLLFRTFYDDSLTKYFKGDSLRIEEILFNLVGNSIKFTNEGSILISCRLLKNAASKQTICISIEDTGIGMESNFITSIFNKFSQEESNKTKKYGGTGLGMSITKQLIDLMGGEIVIESKKDQGTKIEIHLTLEKGNVANITYDTFDSSNINLENKKILLVEDNEFNRMVAQNSLSSINCITTEAENGKEAIEILENNTFDLILMDIQMPIMDGFETTHFIRNNLKLDIPIIALTANAFKTEIDRCKEVGMNDYVTKPFNEKDLFETIIKHLNLSNKKGEIINTEIKFYNLTHLIALSKNNTEFVIKMLQIFINQAKDIITKTEVAIEQDDFFEVSKLMHKIKPSIEGVGIDTIYNEVRELEKISLTSTNKEKISELFGTIKIILFKVIEQLEENEMN</sequence>
<feature type="domain" description="HPt" evidence="18">
    <location>
        <begin position="913"/>
        <end position="1007"/>
    </location>
</feature>
<evidence type="ECO:0000259" key="18">
    <source>
        <dbReference type="PROSITE" id="PS50894"/>
    </source>
</evidence>